<proteinExistence type="predicted"/>
<dbReference type="Proteomes" id="UP000271098">
    <property type="component" value="Unassembled WGS sequence"/>
</dbReference>
<evidence type="ECO:0000313" key="1">
    <source>
        <dbReference type="EMBL" id="VDK35776.1"/>
    </source>
</evidence>
<reference evidence="3" key="1">
    <citation type="submission" date="2016-06" db="UniProtKB">
        <authorList>
            <consortium name="WormBaseParasite"/>
        </authorList>
    </citation>
    <scope>IDENTIFICATION</scope>
</reference>
<dbReference type="OrthoDB" id="8626508at2759"/>
<evidence type="ECO:0000313" key="3">
    <source>
        <dbReference type="WBParaSite" id="GPUH_0000268501-mRNA-1"/>
    </source>
</evidence>
<dbReference type="WBParaSite" id="GPUH_0000268501-mRNA-1">
    <property type="protein sequence ID" value="GPUH_0000268501-mRNA-1"/>
    <property type="gene ID" value="GPUH_0000268501"/>
</dbReference>
<accession>A0A183D1T9</accession>
<organism evidence="3">
    <name type="scientific">Gongylonema pulchrum</name>
    <dbReference type="NCBI Taxonomy" id="637853"/>
    <lineage>
        <taxon>Eukaryota</taxon>
        <taxon>Metazoa</taxon>
        <taxon>Ecdysozoa</taxon>
        <taxon>Nematoda</taxon>
        <taxon>Chromadorea</taxon>
        <taxon>Rhabditida</taxon>
        <taxon>Spirurina</taxon>
        <taxon>Spiruromorpha</taxon>
        <taxon>Spiruroidea</taxon>
        <taxon>Gongylonematidae</taxon>
        <taxon>Gongylonema</taxon>
    </lineage>
</organism>
<reference evidence="1 2" key="2">
    <citation type="submission" date="2018-11" db="EMBL/GenBank/DDBJ databases">
        <authorList>
            <consortium name="Pathogen Informatics"/>
        </authorList>
    </citation>
    <scope>NUCLEOTIDE SEQUENCE [LARGE SCALE GENOMIC DNA]</scope>
</reference>
<gene>
    <name evidence="1" type="ORF">GPUH_LOCUS2678</name>
</gene>
<sequence length="43" mass="5117">MTMLHYNPIDGRLYFFDSKRLLSVNVRMEGQSDQSLFEFSDID</sequence>
<evidence type="ECO:0000313" key="2">
    <source>
        <dbReference type="Proteomes" id="UP000271098"/>
    </source>
</evidence>
<dbReference type="EMBL" id="UYRT01004183">
    <property type="protein sequence ID" value="VDK35776.1"/>
    <property type="molecule type" value="Genomic_DNA"/>
</dbReference>
<name>A0A183D1T9_9BILA</name>
<dbReference type="AlphaFoldDB" id="A0A183D1T9"/>
<keyword evidence="2" id="KW-1185">Reference proteome</keyword>
<protein>
    <submittedName>
        <fullName evidence="3">Olfactomedin-like domain-containing protein</fullName>
    </submittedName>
</protein>